<accession>A0A147I3U7</accession>
<protein>
    <submittedName>
        <fullName evidence="1">Uncharacterized protein</fullName>
    </submittedName>
</protein>
<evidence type="ECO:0000313" key="2">
    <source>
        <dbReference type="Proteomes" id="UP000072867"/>
    </source>
</evidence>
<dbReference type="InterPro" id="IPR045617">
    <property type="entry name" value="DUF6445"/>
</dbReference>
<reference evidence="1 2" key="1">
    <citation type="journal article" date="2016" name="Front. Microbiol.">
        <title>Genomic Resource of Rice Seed Associated Bacteria.</title>
        <authorList>
            <person name="Midha S."/>
            <person name="Bansal K."/>
            <person name="Sharma S."/>
            <person name="Kumar N."/>
            <person name="Patil P.P."/>
            <person name="Chaudhry V."/>
            <person name="Patil P.B."/>
        </authorList>
    </citation>
    <scope>NUCLEOTIDE SEQUENCE [LARGE SCALE GENOMIC DNA]</scope>
    <source>
        <strain evidence="1 2">NS319</strain>
    </source>
</reference>
<evidence type="ECO:0000313" key="1">
    <source>
        <dbReference type="EMBL" id="KTT72864.1"/>
    </source>
</evidence>
<dbReference type="RefSeq" id="WP_058732486.1">
    <property type="nucleotide sequence ID" value="NZ_LDTD01000023.1"/>
</dbReference>
<sequence>MTPRLLRVGPSQSPVVVVDDVLGDVAGVVALAAALAPFPKMPNSYYPGVRRVLTPADGSAHDYAATLLQTVAPFIGGAFEVDGFDWIEGSFSMVTAAPATLSPAQRAPHFDSADSGYLAVLHYLSDTQRSGTAFYRQRATGIERVTPANRDAFIAAARRDSAGLTGYTNASNAAFEQIGLVEAKADRVVIYQGSLLHSGIIPPDMPFSDDPRVGRLTTNLFVQAQR</sequence>
<organism evidence="1 2">
    <name type="scientific">Sphingomonas sanguinis</name>
    <dbReference type="NCBI Taxonomy" id="33051"/>
    <lineage>
        <taxon>Bacteria</taxon>
        <taxon>Pseudomonadati</taxon>
        <taxon>Pseudomonadota</taxon>
        <taxon>Alphaproteobacteria</taxon>
        <taxon>Sphingomonadales</taxon>
        <taxon>Sphingomonadaceae</taxon>
        <taxon>Sphingomonas</taxon>
    </lineage>
</organism>
<dbReference type="Proteomes" id="UP000072867">
    <property type="component" value="Unassembled WGS sequence"/>
</dbReference>
<dbReference type="PATRIC" id="fig|33051.3.peg.1630"/>
<dbReference type="STRING" id="33051.SB4_06585"/>
<gene>
    <name evidence="1" type="ORF">NS319_03840</name>
</gene>
<comment type="caution">
    <text evidence="1">The sequence shown here is derived from an EMBL/GenBank/DDBJ whole genome shotgun (WGS) entry which is preliminary data.</text>
</comment>
<dbReference type="AlphaFoldDB" id="A0A147I3U7"/>
<dbReference type="EMBL" id="LDTD01000023">
    <property type="protein sequence ID" value="KTT72864.1"/>
    <property type="molecule type" value="Genomic_DNA"/>
</dbReference>
<proteinExistence type="predicted"/>
<name>A0A147I3U7_9SPHN</name>
<dbReference type="Pfam" id="PF20043">
    <property type="entry name" value="DUF6445"/>
    <property type="match status" value="1"/>
</dbReference>